<dbReference type="InterPro" id="IPR003020">
    <property type="entry name" value="HCO3_transpt_euk"/>
</dbReference>
<feature type="transmembrane region" description="Helical" evidence="10">
    <location>
        <begin position="609"/>
        <end position="631"/>
    </location>
</feature>
<feature type="transmembrane region" description="Helical" evidence="10">
    <location>
        <begin position="524"/>
        <end position="546"/>
    </location>
</feature>
<feature type="transmembrane region" description="Helical" evidence="10">
    <location>
        <begin position="763"/>
        <end position="781"/>
    </location>
</feature>
<keyword evidence="7" id="KW-0406">Ion transport</keyword>
<evidence type="ECO:0000256" key="6">
    <source>
        <dbReference type="ARBA" id="ARBA00022989"/>
    </source>
</evidence>
<feature type="transmembrane region" description="Helical" evidence="10">
    <location>
        <begin position="567"/>
        <end position="589"/>
    </location>
</feature>
<keyword evidence="13" id="KW-1185">Reference proteome</keyword>
<feature type="transmembrane region" description="Helical" evidence="10">
    <location>
        <begin position="351"/>
        <end position="384"/>
    </location>
</feature>
<organism evidence="12 13">
    <name type="scientific">Channa striata</name>
    <name type="common">Snakehead murrel</name>
    <name type="synonym">Ophicephalus striatus</name>
    <dbReference type="NCBI Taxonomy" id="64152"/>
    <lineage>
        <taxon>Eukaryota</taxon>
        <taxon>Metazoa</taxon>
        <taxon>Chordata</taxon>
        <taxon>Craniata</taxon>
        <taxon>Vertebrata</taxon>
        <taxon>Euteleostomi</taxon>
        <taxon>Actinopterygii</taxon>
        <taxon>Neopterygii</taxon>
        <taxon>Teleostei</taxon>
        <taxon>Neoteleostei</taxon>
        <taxon>Acanthomorphata</taxon>
        <taxon>Anabantaria</taxon>
        <taxon>Anabantiformes</taxon>
        <taxon>Channoidei</taxon>
        <taxon>Channidae</taxon>
        <taxon>Channa</taxon>
    </lineage>
</organism>
<dbReference type="Pfam" id="PF00955">
    <property type="entry name" value="HCO3_cotransp"/>
    <property type="match status" value="2"/>
</dbReference>
<evidence type="ECO:0000256" key="10">
    <source>
        <dbReference type="SAM" id="Phobius"/>
    </source>
</evidence>
<dbReference type="PANTHER" id="PTHR11453:SF127">
    <property type="entry name" value="SOLUTE CARRIER FAMILY 4 MEMBER 11"/>
    <property type="match status" value="1"/>
</dbReference>
<dbReference type="PRINTS" id="PR01231">
    <property type="entry name" value="HCO3TRNSPORT"/>
</dbReference>
<dbReference type="AlphaFoldDB" id="A0AA88SUA9"/>
<dbReference type="InterPro" id="IPR016152">
    <property type="entry name" value="PTrfase/Anion_transptr"/>
</dbReference>
<feature type="transmembrane region" description="Helical" evidence="10">
    <location>
        <begin position="738"/>
        <end position="757"/>
    </location>
</feature>
<evidence type="ECO:0000256" key="8">
    <source>
        <dbReference type="ARBA" id="ARBA00023136"/>
    </source>
</evidence>
<dbReference type="EMBL" id="JAUPFM010000006">
    <property type="protein sequence ID" value="KAK2848883.1"/>
    <property type="molecule type" value="Genomic_DNA"/>
</dbReference>
<evidence type="ECO:0000259" key="11">
    <source>
        <dbReference type="Pfam" id="PF00955"/>
    </source>
</evidence>
<dbReference type="PANTHER" id="PTHR11453">
    <property type="entry name" value="ANION EXCHANGE PROTEIN"/>
    <property type="match status" value="1"/>
</dbReference>
<feature type="domain" description="Bicarbonate transporter-like transmembrane" evidence="11">
    <location>
        <begin position="279"/>
        <end position="378"/>
    </location>
</feature>
<reference evidence="12" key="1">
    <citation type="submission" date="2023-07" db="EMBL/GenBank/DDBJ databases">
        <title>Chromosome-level Genome Assembly of Striped Snakehead (Channa striata).</title>
        <authorList>
            <person name="Liu H."/>
        </authorList>
    </citation>
    <scope>NUCLEOTIDE SEQUENCE</scope>
    <source>
        <strain evidence="12">Gz</strain>
        <tissue evidence="12">Muscle</tissue>
    </source>
</reference>
<evidence type="ECO:0000256" key="1">
    <source>
        <dbReference type="ARBA" id="ARBA00004651"/>
    </source>
</evidence>
<gene>
    <name evidence="12" type="ORF">Q5P01_008717</name>
</gene>
<evidence type="ECO:0000256" key="7">
    <source>
        <dbReference type="ARBA" id="ARBA00023065"/>
    </source>
</evidence>
<proteinExistence type="inferred from homology"/>
<protein>
    <recommendedName>
        <fullName evidence="11">Bicarbonate transporter-like transmembrane domain-containing protein</fullName>
    </recommendedName>
</protein>
<dbReference type="GO" id="GO:0050801">
    <property type="term" value="P:monoatomic ion homeostasis"/>
    <property type="evidence" value="ECO:0007669"/>
    <property type="project" value="TreeGrafter"/>
</dbReference>
<sequence>MESKKVHFVPSELQDGQQGDCGQHSPVRNRGYVYDNQIHMRASDPEGPGFGLLNTTRKYVKPMNFQEEVRAHRDLDSFLAQANILLDEKAATLDEVLRRMLSHVAEDGNGICDVDKVMNSLFTDAGGKEFTVHLLSETIQGVTATSTGIQYQQSWLCILSNVRCLQQRHVCVARLEKPQNWGVNCCEVRYVILILAPPRTKSTKTAIELGRTFATMFSDISFRQKLLETKTQEEFKQELLHQRQQLSIVNKKPAVEELEDSDPRSGKPLKCKDFFKAGKGVYTDLRRRLPLYPSDFTDGITGKDRALLKYTTTAIFLYIAILLPAIAFGSLNDENTRGEMDVQKTIVGQSIGGVIYALFAGSPLVIPLTTAPLAVFISGVLFNVSLLMKLFKRSTEEVIALFISIAFVGDAVKGTIKIFEHFYCGPSLVTTNSTLVLHQINEILEKTKNQTGDTQGHPNETVSLLGHMSVLLPESLVLCTRERAILCLLLMLGTLWLGYTLYLIKRSPYLNDTIREVVSDCALPISVVIFSFIGSYLFLDIQLPVFSVHDGPIFNFPQFQKLTGTNTLSAVALGFLLALLIFIDQNIVISLTHVPEHQLLKGTAFHWDLMLTGFINILMSCLGLPWMHAAFPHSSLHARQLAKVEQHVENGHLYTTIISVKETRLTSLAANVLIGLSAFMLPFPLQWIPKPVLYGLFLYIAATSLDGNQMVDRMALLLKEQTSYPPTHYIRRVPQRKVHCFTGLQMIQLIILCMFGMHPLPYIKMVFPLLMILLVPVRTSLLPRLIDAKYLDIMDAQHT</sequence>
<name>A0AA88SUA9_CHASR</name>
<dbReference type="Gene3D" id="3.40.930.10">
    <property type="entry name" value="Mannitol-specific EII, Chain A"/>
    <property type="match status" value="1"/>
</dbReference>
<accession>A0AA88SUA9</accession>
<dbReference type="FunFam" id="3.40.930.10:FF:000019">
    <property type="entry name" value="Solute carrier family 4 member 11"/>
    <property type="match status" value="1"/>
</dbReference>
<evidence type="ECO:0000313" key="13">
    <source>
        <dbReference type="Proteomes" id="UP001187415"/>
    </source>
</evidence>
<evidence type="ECO:0000256" key="2">
    <source>
        <dbReference type="ARBA" id="ARBA00010993"/>
    </source>
</evidence>
<dbReference type="GO" id="GO:0016323">
    <property type="term" value="C:basolateral plasma membrane"/>
    <property type="evidence" value="ECO:0007669"/>
    <property type="project" value="TreeGrafter"/>
</dbReference>
<dbReference type="Gene3D" id="1.10.287.570">
    <property type="entry name" value="Helical hairpin bin"/>
    <property type="match status" value="1"/>
</dbReference>
<evidence type="ECO:0000256" key="9">
    <source>
        <dbReference type="SAM" id="MobiDB-lite"/>
    </source>
</evidence>
<evidence type="ECO:0000313" key="12">
    <source>
        <dbReference type="EMBL" id="KAK2848883.1"/>
    </source>
</evidence>
<dbReference type="FunFam" id="1.10.287.570:FF:000002">
    <property type="entry name" value="Solute carrier family 4 member 11"/>
    <property type="match status" value="1"/>
</dbReference>
<comment type="subcellular location">
    <subcellularLocation>
        <location evidence="1">Cell membrane</location>
        <topology evidence="1">Multi-pass membrane protein</topology>
    </subcellularLocation>
</comment>
<dbReference type="GO" id="GO:0005452">
    <property type="term" value="F:solute:inorganic anion antiporter activity"/>
    <property type="evidence" value="ECO:0007669"/>
    <property type="project" value="InterPro"/>
</dbReference>
<comment type="similarity">
    <text evidence="2">Belongs to the anion exchanger (TC 2.A.31) family.</text>
</comment>
<dbReference type="GO" id="GO:0006820">
    <property type="term" value="P:monoatomic anion transport"/>
    <property type="evidence" value="ECO:0007669"/>
    <property type="project" value="InterPro"/>
</dbReference>
<dbReference type="InterPro" id="IPR011531">
    <property type="entry name" value="HCO3_transpt-like_TM_dom"/>
</dbReference>
<feature type="transmembrane region" description="Helical" evidence="10">
    <location>
        <begin position="484"/>
        <end position="504"/>
    </location>
</feature>
<feature type="domain" description="Bicarbonate transporter-like transmembrane" evidence="11">
    <location>
        <begin position="379"/>
        <end position="798"/>
    </location>
</feature>
<feature type="transmembrane region" description="Helical" evidence="10">
    <location>
        <begin position="310"/>
        <end position="331"/>
    </location>
</feature>
<evidence type="ECO:0000256" key="3">
    <source>
        <dbReference type="ARBA" id="ARBA00022448"/>
    </source>
</evidence>
<feature type="region of interest" description="Disordered" evidence="9">
    <location>
        <begin position="1"/>
        <end position="26"/>
    </location>
</feature>
<keyword evidence="5 10" id="KW-0812">Transmembrane</keyword>
<keyword evidence="3" id="KW-0813">Transport</keyword>
<dbReference type="Proteomes" id="UP001187415">
    <property type="component" value="Unassembled WGS sequence"/>
</dbReference>
<evidence type="ECO:0000256" key="5">
    <source>
        <dbReference type="ARBA" id="ARBA00022692"/>
    </source>
</evidence>
<keyword evidence="6 10" id="KW-1133">Transmembrane helix</keyword>
<dbReference type="SUPFAM" id="SSF55804">
    <property type="entry name" value="Phoshotransferase/anion transport protein"/>
    <property type="match status" value="1"/>
</dbReference>
<comment type="caution">
    <text evidence="12">The sequence shown here is derived from an EMBL/GenBank/DDBJ whole genome shotgun (WGS) entry which is preliminary data.</text>
</comment>
<keyword evidence="8 10" id="KW-0472">Membrane</keyword>
<keyword evidence="4" id="KW-1003">Cell membrane</keyword>
<evidence type="ECO:0000256" key="4">
    <source>
        <dbReference type="ARBA" id="ARBA00022475"/>
    </source>
</evidence>